<protein>
    <recommendedName>
        <fullName evidence="2 4">peptidylprolyl isomerase</fullName>
        <ecNumber evidence="2 4">5.2.1.8</ecNumber>
    </recommendedName>
</protein>
<keyword evidence="3 4" id="KW-0697">Rotamase</keyword>
<evidence type="ECO:0000256" key="3">
    <source>
        <dbReference type="ARBA" id="ARBA00023110"/>
    </source>
</evidence>
<evidence type="ECO:0000256" key="2">
    <source>
        <dbReference type="ARBA" id="ARBA00013194"/>
    </source>
</evidence>
<accession>A0ABW8XVA1</accession>
<evidence type="ECO:0000313" key="6">
    <source>
        <dbReference type="EMBL" id="MFL9831589.1"/>
    </source>
</evidence>
<dbReference type="GO" id="GO:0003755">
    <property type="term" value="F:peptidyl-prolyl cis-trans isomerase activity"/>
    <property type="evidence" value="ECO:0007669"/>
    <property type="project" value="UniProtKB-EC"/>
</dbReference>
<dbReference type="Proteomes" id="UP001629260">
    <property type="component" value="Unassembled WGS sequence"/>
</dbReference>
<evidence type="ECO:0000256" key="1">
    <source>
        <dbReference type="ARBA" id="ARBA00000971"/>
    </source>
</evidence>
<feature type="domain" description="PPIase FKBP-type" evidence="5">
    <location>
        <begin position="126"/>
        <end position="234"/>
    </location>
</feature>
<dbReference type="Pfam" id="PF00254">
    <property type="entry name" value="FKBP_C"/>
    <property type="match status" value="1"/>
</dbReference>
<dbReference type="RefSeq" id="WP_408082058.1">
    <property type="nucleotide sequence ID" value="NZ_JBELQA010000006.1"/>
</dbReference>
<keyword evidence="4 6" id="KW-0413">Isomerase</keyword>
<dbReference type="InterPro" id="IPR046357">
    <property type="entry name" value="PPIase_dom_sf"/>
</dbReference>
<evidence type="ECO:0000259" key="5">
    <source>
        <dbReference type="PROSITE" id="PS50059"/>
    </source>
</evidence>
<comment type="caution">
    <text evidence="6">The sequence shown here is derived from an EMBL/GenBank/DDBJ whole genome shotgun (WGS) entry which is preliminary data.</text>
</comment>
<name>A0ABW8XVA1_9FLAO</name>
<dbReference type="PROSITE" id="PS50059">
    <property type="entry name" value="FKBP_PPIASE"/>
    <property type="match status" value="1"/>
</dbReference>
<proteinExistence type="predicted"/>
<organism evidence="6 7">
    <name type="scientific">Flavobacterium plantiphilum</name>
    <dbReference type="NCBI Taxonomy" id="3163297"/>
    <lineage>
        <taxon>Bacteria</taxon>
        <taxon>Pseudomonadati</taxon>
        <taxon>Bacteroidota</taxon>
        <taxon>Flavobacteriia</taxon>
        <taxon>Flavobacteriales</taxon>
        <taxon>Flavobacteriaceae</taxon>
        <taxon>Flavobacterium</taxon>
    </lineage>
</organism>
<evidence type="ECO:0000256" key="4">
    <source>
        <dbReference type="PROSITE-ProRule" id="PRU00277"/>
    </source>
</evidence>
<dbReference type="EC" id="5.2.1.8" evidence="2 4"/>
<sequence length="326" mass="36588">MNKFRYYFILIITTLSLFSCSKDDNTIEEVPLRDYGEQHAKDNDSIEKYLNNYYIEEITDAPGEPQDQDIKMTKIPEGGTQESIMSLLNSPTFPKLLEKEIKLHDITYKLYYLVLREGVGEKPTNVDGVFADYKGTLLDGTVFDQSMNPQGLYNLDGYTQTAGVPVIRGWSEVFPEFKTGNYEESGLGDGTLVYKDFGAGVMFLPSGLAYYGSGSGSIPSYTPILFSFKLYELRRYDHDNDGIPSYLEDIDGDGYLPLSSSADMKDDSDGDGIPDYLDADDDGDGFLTRREITVNGKLIPFESIPDCSGNTTNPDRKKKYLDKNCY</sequence>
<dbReference type="InterPro" id="IPR018247">
    <property type="entry name" value="EF_Hand_1_Ca_BS"/>
</dbReference>
<reference evidence="6 7" key="1">
    <citation type="submission" date="2024-06" db="EMBL/GenBank/DDBJ databases">
        <authorList>
            <person name="Kaempfer P."/>
            <person name="Viver T."/>
        </authorList>
    </citation>
    <scope>NUCLEOTIDE SEQUENCE [LARGE SCALE GENOMIC DNA]</scope>
    <source>
        <strain evidence="6 7">ST-87</strain>
    </source>
</reference>
<evidence type="ECO:0000313" key="7">
    <source>
        <dbReference type="Proteomes" id="UP001629260"/>
    </source>
</evidence>
<dbReference type="EMBL" id="JBELQA010000006">
    <property type="protein sequence ID" value="MFL9831589.1"/>
    <property type="molecule type" value="Genomic_DNA"/>
</dbReference>
<dbReference type="PROSITE" id="PS51257">
    <property type="entry name" value="PROKAR_LIPOPROTEIN"/>
    <property type="match status" value="1"/>
</dbReference>
<dbReference type="PROSITE" id="PS00018">
    <property type="entry name" value="EF_HAND_1"/>
    <property type="match status" value="1"/>
</dbReference>
<keyword evidence="7" id="KW-1185">Reference proteome</keyword>
<comment type="catalytic activity">
    <reaction evidence="1 4">
        <text>[protein]-peptidylproline (omega=180) = [protein]-peptidylproline (omega=0)</text>
        <dbReference type="Rhea" id="RHEA:16237"/>
        <dbReference type="Rhea" id="RHEA-COMP:10747"/>
        <dbReference type="Rhea" id="RHEA-COMP:10748"/>
        <dbReference type="ChEBI" id="CHEBI:83833"/>
        <dbReference type="ChEBI" id="CHEBI:83834"/>
        <dbReference type="EC" id="5.2.1.8"/>
    </reaction>
</comment>
<dbReference type="Gene3D" id="3.10.50.40">
    <property type="match status" value="1"/>
</dbReference>
<gene>
    <name evidence="6" type="ORF">ABS764_12085</name>
</gene>
<dbReference type="InterPro" id="IPR001179">
    <property type="entry name" value="PPIase_FKBP_dom"/>
</dbReference>
<dbReference type="SUPFAM" id="SSF54534">
    <property type="entry name" value="FKBP-like"/>
    <property type="match status" value="1"/>
</dbReference>